<accession>A0AAD4R079</accession>
<dbReference type="AlphaFoldDB" id="A0AAD4R079"/>
<evidence type="ECO:0000313" key="1">
    <source>
        <dbReference type="EMBL" id="KAI1701141.1"/>
    </source>
</evidence>
<name>A0AAD4R079_9BILA</name>
<gene>
    <name evidence="1" type="ORF">DdX_16297</name>
</gene>
<comment type="caution">
    <text evidence="1">The sequence shown here is derived from an EMBL/GenBank/DDBJ whole genome shotgun (WGS) entry which is preliminary data.</text>
</comment>
<sequence length="98" mass="11147">MYKSEAPHLRREIGGTQPSEVSIDRAWRVMLIDASLARICDRGKIQDFQDTGSHNSDCAARILANEVPSPLSNETLLAWIWKKIRDNKDKTKNPSVQR</sequence>
<evidence type="ECO:0000313" key="2">
    <source>
        <dbReference type="Proteomes" id="UP001201812"/>
    </source>
</evidence>
<proteinExistence type="predicted"/>
<protein>
    <submittedName>
        <fullName evidence="1">Uncharacterized protein</fullName>
    </submittedName>
</protein>
<reference evidence="1" key="1">
    <citation type="submission" date="2022-01" db="EMBL/GenBank/DDBJ databases">
        <title>Genome Sequence Resource for Two Populations of Ditylenchus destructor, the Migratory Endoparasitic Phytonematode.</title>
        <authorList>
            <person name="Zhang H."/>
            <person name="Lin R."/>
            <person name="Xie B."/>
        </authorList>
    </citation>
    <scope>NUCLEOTIDE SEQUENCE</scope>
    <source>
        <strain evidence="1">BazhouSP</strain>
    </source>
</reference>
<keyword evidence="2" id="KW-1185">Reference proteome</keyword>
<organism evidence="1 2">
    <name type="scientific">Ditylenchus destructor</name>
    <dbReference type="NCBI Taxonomy" id="166010"/>
    <lineage>
        <taxon>Eukaryota</taxon>
        <taxon>Metazoa</taxon>
        <taxon>Ecdysozoa</taxon>
        <taxon>Nematoda</taxon>
        <taxon>Chromadorea</taxon>
        <taxon>Rhabditida</taxon>
        <taxon>Tylenchina</taxon>
        <taxon>Tylenchomorpha</taxon>
        <taxon>Sphaerularioidea</taxon>
        <taxon>Anguinidae</taxon>
        <taxon>Anguininae</taxon>
        <taxon>Ditylenchus</taxon>
    </lineage>
</organism>
<dbReference type="Proteomes" id="UP001201812">
    <property type="component" value="Unassembled WGS sequence"/>
</dbReference>
<dbReference type="EMBL" id="JAKKPZ010000126">
    <property type="protein sequence ID" value="KAI1701141.1"/>
    <property type="molecule type" value="Genomic_DNA"/>
</dbReference>